<comment type="caution">
    <text evidence="1">The sequence shown here is derived from an EMBL/GenBank/DDBJ whole genome shotgun (WGS) entry which is preliminary data.</text>
</comment>
<sequence length="113" mass="13178">MLFSAALRPIARRAITAAAPQRRLASSSSANTSVFARENFAKFYPDIKFTGETTLGEVWEKCYVKYRYRLIYPIVAWVGFLYYKMWSPYTPESEKKKLKAREDYLTGLEYHSV</sequence>
<protein>
    <submittedName>
        <fullName evidence="1">Uncharacterized protein</fullName>
    </submittedName>
</protein>
<keyword evidence="2" id="KW-1185">Reference proteome</keyword>
<name>A0AAD5XK94_9FUNG</name>
<dbReference type="AlphaFoldDB" id="A0AAD5XK94"/>
<dbReference type="EMBL" id="JADGJQ010000071">
    <property type="protein sequence ID" value="KAJ3173357.1"/>
    <property type="molecule type" value="Genomic_DNA"/>
</dbReference>
<gene>
    <name evidence="1" type="ORF">HDU87_007626</name>
</gene>
<proteinExistence type="predicted"/>
<evidence type="ECO:0000313" key="1">
    <source>
        <dbReference type="EMBL" id="KAJ3173357.1"/>
    </source>
</evidence>
<dbReference type="Proteomes" id="UP001212152">
    <property type="component" value="Unassembled WGS sequence"/>
</dbReference>
<accession>A0AAD5XK94</accession>
<organism evidence="1 2">
    <name type="scientific">Geranomyces variabilis</name>
    <dbReference type="NCBI Taxonomy" id="109894"/>
    <lineage>
        <taxon>Eukaryota</taxon>
        <taxon>Fungi</taxon>
        <taxon>Fungi incertae sedis</taxon>
        <taxon>Chytridiomycota</taxon>
        <taxon>Chytridiomycota incertae sedis</taxon>
        <taxon>Chytridiomycetes</taxon>
        <taxon>Spizellomycetales</taxon>
        <taxon>Powellomycetaceae</taxon>
        <taxon>Geranomyces</taxon>
    </lineage>
</organism>
<reference evidence="1" key="1">
    <citation type="submission" date="2020-05" db="EMBL/GenBank/DDBJ databases">
        <title>Phylogenomic resolution of chytrid fungi.</title>
        <authorList>
            <person name="Stajich J.E."/>
            <person name="Amses K."/>
            <person name="Simmons R."/>
            <person name="Seto K."/>
            <person name="Myers J."/>
            <person name="Bonds A."/>
            <person name="Quandt C.A."/>
            <person name="Barry K."/>
            <person name="Liu P."/>
            <person name="Grigoriev I."/>
            <person name="Longcore J.E."/>
            <person name="James T.Y."/>
        </authorList>
    </citation>
    <scope>NUCLEOTIDE SEQUENCE</scope>
    <source>
        <strain evidence="1">JEL0379</strain>
    </source>
</reference>
<evidence type="ECO:0000313" key="2">
    <source>
        <dbReference type="Proteomes" id="UP001212152"/>
    </source>
</evidence>